<organism evidence="7 8">
    <name type="scientific">Phaseolus angularis</name>
    <name type="common">Azuki bean</name>
    <name type="synonym">Vigna angularis</name>
    <dbReference type="NCBI Taxonomy" id="3914"/>
    <lineage>
        <taxon>Eukaryota</taxon>
        <taxon>Viridiplantae</taxon>
        <taxon>Streptophyta</taxon>
        <taxon>Embryophyta</taxon>
        <taxon>Tracheophyta</taxon>
        <taxon>Spermatophyta</taxon>
        <taxon>Magnoliopsida</taxon>
        <taxon>eudicotyledons</taxon>
        <taxon>Gunneridae</taxon>
        <taxon>Pentapetalae</taxon>
        <taxon>rosids</taxon>
        <taxon>fabids</taxon>
        <taxon>Fabales</taxon>
        <taxon>Fabaceae</taxon>
        <taxon>Papilionoideae</taxon>
        <taxon>50 kb inversion clade</taxon>
        <taxon>NPAAA clade</taxon>
        <taxon>indigoferoid/millettioid clade</taxon>
        <taxon>Phaseoleae</taxon>
        <taxon>Vigna</taxon>
    </lineage>
</organism>
<dbReference type="SUPFAM" id="SSF56784">
    <property type="entry name" value="HAD-like"/>
    <property type="match status" value="1"/>
</dbReference>
<dbReference type="PRINTS" id="PR00120">
    <property type="entry name" value="HATPASE"/>
</dbReference>
<feature type="transmembrane region" description="Helical" evidence="6">
    <location>
        <begin position="269"/>
        <end position="288"/>
    </location>
</feature>
<accession>A0A8T0LCV8</accession>
<comment type="caution">
    <text evidence="7">The sequence shown here is derived from an EMBL/GenBank/DDBJ whole genome shotgun (WGS) entry which is preliminary data.</text>
</comment>
<dbReference type="Gene3D" id="3.40.1110.10">
    <property type="entry name" value="Calcium-transporting ATPase, cytoplasmic domain N"/>
    <property type="match status" value="1"/>
</dbReference>
<dbReference type="Gene3D" id="3.40.50.1000">
    <property type="entry name" value="HAD superfamily/HAD-like"/>
    <property type="match status" value="1"/>
</dbReference>
<comment type="subcellular location">
    <subcellularLocation>
        <location evidence="1">Membrane</location>
    </subcellularLocation>
</comment>
<dbReference type="PANTHER" id="PTHR43520">
    <property type="entry name" value="ATP7, ISOFORM B"/>
    <property type="match status" value="1"/>
</dbReference>
<name>A0A8T0LCV8_PHAAN</name>
<dbReference type="PANTHER" id="PTHR43520:SF22">
    <property type="entry name" value="COPPER-TRANSPORTING ATPASE PAA1, CHLOROPLASTIC"/>
    <property type="match status" value="1"/>
</dbReference>
<dbReference type="FunFam" id="3.40.50.1000:FF:000453">
    <property type="entry name" value="Copper-transporting ATPase PAA1 chloroplastic"/>
    <property type="match status" value="1"/>
</dbReference>
<dbReference type="NCBIfam" id="TIGR01494">
    <property type="entry name" value="ATPase_P-type"/>
    <property type="match status" value="1"/>
</dbReference>
<dbReference type="FunFam" id="3.40.1110.10:FF:000071">
    <property type="entry name" value="Copper-transporting ATPase PAA1 chloroplastic"/>
    <property type="match status" value="1"/>
</dbReference>
<reference evidence="7 8" key="1">
    <citation type="submission" date="2020-05" db="EMBL/GenBank/DDBJ databases">
        <title>Vigna angularis (adzuki bean) Var. LongXiaoDou No. 4 denovo assembly.</title>
        <authorList>
            <person name="Xiang H."/>
        </authorList>
    </citation>
    <scope>NUCLEOTIDE SEQUENCE [LARGE SCALE GENOMIC DNA]</scope>
    <source>
        <tissue evidence="7">Leaf</tissue>
    </source>
</reference>
<keyword evidence="3" id="KW-1278">Translocase</keyword>
<evidence type="ECO:0000256" key="6">
    <source>
        <dbReference type="SAM" id="Phobius"/>
    </source>
</evidence>
<dbReference type="GO" id="GO:0005524">
    <property type="term" value="F:ATP binding"/>
    <property type="evidence" value="ECO:0007669"/>
    <property type="project" value="InterPro"/>
</dbReference>
<evidence type="ECO:0000313" key="8">
    <source>
        <dbReference type="Proteomes" id="UP000743370"/>
    </source>
</evidence>
<dbReference type="GO" id="GO:0005507">
    <property type="term" value="F:copper ion binding"/>
    <property type="evidence" value="ECO:0007669"/>
    <property type="project" value="TreeGrafter"/>
</dbReference>
<dbReference type="EMBL" id="JABFOF010000001">
    <property type="protein sequence ID" value="KAG2409946.1"/>
    <property type="molecule type" value="Genomic_DNA"/>
</dbReference>
<keyword evidence="5 6" id="KW-0472">Membrane</keyword>
<evidence type="ECO:0000313" key="7">
    <source>
        <dbReference type="EMBL" id="KAG2409946.1"/>
    </source>
</evidence>
<dbReference type="GO" id="GO:0016020">
    <property type="term" value="C:membrane"/>
    <property type="evidence" value="ECO:0007669"/>
    <property type="project" value="UniProtKB-SubCell"/>
</dbReference>
<protein>
    <submittedName>
        <fullName evidence="7">Copper-transporting ATPase</fullName>
    </submittedName>
</protein>
<dbReference type="SUPFAM" id="SSF81660">
    <property type="entry name" value="Metal cation-transporting ATPase, ATP-binding domain N"/>
    <property type="match status" value="1"/>
</dbReference>
<dbReference type="InterPro" id="IPR036412">
    <property type="entry name" value="HAD-like_sf"/>
</dbReference>
<evidence type="ECO:0000256" key="5">
    <source>
        <dbReference type="ARBA" id="ARBA00023136"/>
    </source>
</evidence>
<dbReference type="InterPro" id="IPR023214">
    <property type="entry name" value="HAD_sf"/>
</dbReference>
<keyword evidence="2 6" id="KW-0812">Transmembrane</keyword>
<dbReference type="AlphaFoldDB" id="A0A8T0LCV8"/>
<dbReference type="Proteomes" id="UP000743370">
    <property type="component" value="Unassembled WGS sequence"/>
</dbReference>
<dbReference type="GO" id="GO:0016887">
    <property type="term" value="F:ATP hydrolysis activity"/>
    <property type="evidence" value="ECO:0007669"/>
    <property type="project" value="InterPro"/>
</dbReference>
<evidence type="ECO:0000256" key="3">
    <source>
        <dbReference type="ARBA" id="ARBA00022967"/>
    </source>
</evidence>
<dbReference type="Pfam" id="PF00702">
    <property type="entry name" value="Hydrolase"/>
    <property type="match status" value="1"/>
</dbReference>
<dbReference type="GO" id="GO:0043682">
    <property type="term" value="F:P-type divalent copper transporter activity"/>
    <property type="evidence" value="ECO:0007669"/>
    <property type="project" value="TreeGrafter"/>
</dbReference>
<dbReference type="InterPro" id="IPR023299">
    <property type="entry name" value="ATPase_P-typ_cyto_dom_N"/>
</dbReference>
<evidence type="ECO:0000256" key="2">
    <source>
        <dbReference type="ARBA" id="ARBA00022692"/>
    </source>
</evidence>
<dbReference type="InterPro" id="IPR001757">
    <property type="entry name" value="P_typ_ATPase"/>
</dbReference>
<dbReference type="PRINTS" id="PR00119">
    <property type="entry name" value="CATATPASE"/>
</dbReference>
<evidence type="ECO:0000256" key="1">
    <source>
        <dbReference type="ARBA" id="ARBA00004370"/>
    </source>
</evidence>
<evidence type="ECO:0000256" key="4">
    <source>
        <dbReference type="ARBA" id="ARBA00022989"/>
    </source>
</evidence>
<dbReference type="GO" id="GO:0055070">
    <property type="term" value="P:copper ion homeostasis"/>
    <property type="evidence" value="ECO:0007669"/>
    <property type="project" value="TreeGrafter"/>
</dbReference>
<gene>
    <name evidence="7" type="ORF">HKW66_Vig0006110</name>
</gene>
<sequence length="355" mass="38221">MKFIALSCTVRRALLNGLGSTAVMAQTEENALSDMELLRLAAAVESNSIHPVGKAIVDAAVAVNCHNAKVIDGTFLEEPGSGAVATIDNKKVSVGTLEWITRHGVIDSLDQEVEKCNNQSFVYVGIDDTLAGLIYFQDEIREDARDVVDRLSKQNLDIYMLSGDKRNAAEHVASLVGIPKDKVLSEVKPDEKKKFINELQKDKNIVAMVGDGINDAAALASSHVGIALGGGVGAASEVSSIVLMRNQLSQVLDALELSRLTMNTVKQNLWWAFVYNIVGIPIAAGVLFPINGTILTPSIAGALMGLSSIGVMTNSILLRFKFSSKQKQIYSTSPNTKIHVDADLAQQNRKTSRPY</sequence>
<keyword evidence="4 6" id="KW-1133">Transmembrane helix</keyword>
<proteinExistence type="predicted"/>
<feature type="transmembrane region" description="Helical" evidence="6">
    <location>
        <begin position="294"/>
        <end position="318"/>
    </location>
</feature>